<keyword evidence="6" id="KW-1185">Reference proteome</keyword>
<feature type="compositionally biased region" description="Basic and acidic residues" evidence="4">
    <location>
        <begin position="799"/>
        <end position="808"/>
    </location>
</feature>
<evidence type="ECO:0000256" key="3">
    <source>
        <dbReference type="ARBA" id="ARBA00025740"/>
    </source>
</evidence>
<dbReference type="PANTHER" id="PTHR11227">
    <property type="entry name" value="WD-REPEAT PROTEIN INTERACTING WITH PHOSPHOINOSIDES WIPI -RELATED"/>
    <property type="match status" value="1"/>
</dbReference>
<feature type="compositionally biased region" description="Polar residues" evidence="4">
    <location>
        <begin position="687"/>
        <end position="698"/>
    </location>
</feature>
<feature type="compositionally biased region" description="Basic residues" evidence="4">
    <location>
        <begin position="591"/>
        <end position="601"/>
    </location>
</feature>
<feature type="compositionally biased region" description="Basic residues" evidence="4">
    <location>
        <begin position="397"/>
        <end position="406"/>
    </location>
</feature>
<dbReference type="EMBL" id="HG675681">
    <property type="protein sequence ID" value="CDJ41906.1"/>
    <property type="molecule type" value="Genomic_DNA"/>
</dbReference>
<feature type="compositionally biased region" description="Polar residues" evidence="4">
    <location>
        <begin position="502"/>
        <end position="514"/>
    </location>
</feature>
<evidence type="ECO:0000256" key="1">
    <source>
        <dbReference type="ARBA" id="ARBA00022574"/>
    </source>
</evidence>
<feature type="compositionally biased region" description="Low complexity" evidence="4">
    <location>
        <begin position="1034"/>
        <end position="1044"/>
    </location>
</feature>
<feature type="compositionally biased region" description="Basic and acidic residues" evidence="4">
    <location>
        <begin position="663"/>
        <end position="674"/>
    </location>
</feature>
<dbReference type="VEuPathDB" id="ToxoDB:ETH2_1241400"/>
<feature type="region of interest" description="Disordered" evidence="4">
    <location>
        <begin position="1017"/>
        <end position="1050"/>
    </location>
</feature>
<feature type="region of interest" description="Disordered" evidence="4">
    <location>
        <begin position="472"/>
        <end position="753"/>
    </location>
</feature>
<dbReference type="InterPro" id="IPR036322">
    <property type="entry name" value="WD40_repeat_dom_sf"/>
</dbReference>
<dbReference type="OMA" id="YAICGVK"/>
<feature type="compositionally biased region" description="Low complexity" evidence="4">
    <location>
        <begin position="329"/>
        <end position="350"/>
    </location>
</feature>
<dbReference type="Proteomes" id="UP000030747">
    <property type="component" value="Unassembled WGS sequence"/>
</dbReference>
<feature type="compositionally biased region" description="Polar residues" evidence="4">
    <location>
        <begin position="411"/>
        <end position="420"/>
    </location>
</feature>
<feature type="compositionally biased region" description="Low complexity" evidence="4">
    <location>
        <begin position="483"/>
        <end position="493"/>
    </location>
</feature>
<evidence type="ECO:0000313" key="5">
    <source>
        <dbReference type="EMBL" id="CDJ41906.1"/>
    </source>
</evidence>
<dbReference type="RefSeq" id="XP_013232656.1">
    <property type="nucleotide sequence ID" value="XM_013377202.1"/>
</dbReference>
<feature type="compositionally biased region" description="Low complexity" evidence="4">
    <location>
        <begin position="569"/>
        <end position="580"/>
    </location>
</feature>
<dbReference type="Gene3D" id="2.130.10.10">
    <property type="entry name" value="YVTN repeat-like/Quinoprotein amine dehydrogenase"/>
    <property type="match status" value="1"/>
</dbReference>
<keyword evidence="1" id="KW-0853">WD repeat</keyword>
<feature type="compositionally biased region" description="Polar residues" evidence="4">
    <location>
        <begin position="530"/>
        <end position="553"/>
    </location>
</feature>
<dbReference type="InterPro" id="IPR048720">
    <property type="entry name" value="PROPPIN"/>
</dbReference>
<proteinExistence type="inferred from homology"/>
<gene>
    <name evidence="5" type="ORF">ETH_00001330</name>
</gene>
<accession>U6KVC1</accession>
<feature type="compositionally biased region" description="Basic and acidic residues" evidence="4">
    <location>
        <begin position="554"/>
        <end position="567"/>
    </location>
</feature>
<sequence>MVATAEEDSPTQGKFPTVKAAVTFLGFNSDSSCLCVGTTAGFLVWSVRPLRCMYTCVCGPVTIVEMLLSTSLVAAVGSGMSSSSSRRMLRLYNCKPSVAASSSASSNNSPSRNNSSLIACVVQPYAICGVKITPARLVVLNEKHISIFVLQSLTLLRTLERHPVLPQQPRGFFVSAGTAAVAAVAAAAAGGTDALPPDSWVGETAASDGKAHAAAAAADATQAVMAVGWSPQHSYLALPAGPQGGSAGVLCLFDLLSARFAAWRCTHEAPLRSIAFSASASLVAAISSKGSVVRILSVPSLELLLSLHLHHPQMLLQGTKHLSMHAADPRSSSSSSTSQSAQAPTAAGASQLPSKRKEQRKKAEMLEEADAEAVLISGATEAPAGAPPQQPQQTKQAKGKKQKQKKGGCVGSTTQNSSEGTAGVAPDIVESAATPTASAVGVSASPASFGPVAIDGVRNVDYAASSIGIRASAKGRTSKQKQRQLQQQQQQEQPPTNPPSLPNVSDQSLHPSVASNSNSSNSCAEEDTTKASIETTSTAGQCSTDHSSKPSRSCRTESPGRCRKEEGQGDSAEGSSSKSGAADDHCSKARTSSKKSKHTKKNTMEESTVSKATRGKVDGVATRLEASTATPEAAETKVVAPGPATTASAAADTRKLSSKRQQKKEQRELKEAKLQQRQQAPAAQSANNMEQETQQQESIKPAEGKRQQRNQEVGEQHQQQEEEDLAQTENASVAEDAVTETAEDTSQDLPSQQQQTLLLPVAALHSGKLASSSCCSLRNGAVEVSGSGRAGSVSLGPKEILEPRDSHSGHVPTAAADVGDHNGHEPCDVEAEASEKATSTGAETAKAEGSATTAAGRDTDEDGWVLCGTPMLSAPGASRQGSGEYQRQQQEDERNNSGDSSKLSADWNHVETPGAFTPSGCSSPYSRSSSNSYSSRAAAEAAPSLFSQNTSAAGTSNVASAAAAFVDNEVPEPLDGSSVDRHNMQMIAESLKALCEKTEGAKHNSCQQQQQMLLPPPTWLTTSENCPGETTMKDQSSSGTQQQRQHQDQDATGDYRQQCCIVLTGEAACGALQKGTGELRKFSLAFSGCSRIFTVSKGDGLVFVFVLPWSPEELQKHSKCGVAVQQQLLRALMHSPTEGSSGSTAPVAPADAAVTAAAAPAAAPATATPTPPVRGVGSNSSKLSSITGAAASALASVTSMLLPASISERLLHARSCDCCISLPSTAEGCVACVAPSDLLPGDEFEVRSREITWWQWDLQKL</sequence>
<dbReference type="OrthoDB" id="349400at2759"/>
<dbReference type="GeneID" id="25249483"/>
<feature type="compositionally biased region" description="Low complexity" evidence="4">
    <location>
        <begin position="675"/>
        <end position="686"/>
    </location>
</feature>
<feature type="compositionally biased region" description="Polar residues" evidence="4">
    <location>
        <begin position="879"/>
        <end position="888"/>
    </location>
</feature>
<reference evidence="5" key="2">
    <citation type="submission" date="2013-10" db="EMBL/GenBank/DDBJ databases">
        <authorList>
            <person name="Aslett M."/>
        </authorList>
    </citation>
    <scope>NUCLEOTIDE SEQUENCE [LARGE SCALE GENOMIC DNA]</scope>
    <source>
        <strain evidence="5">Houghton</strain>
    </source>
</reference>
<dbReference type="AlphaFoldDB" id="U6KVC1"/>
<keyword evidence="2" id="KW-0677">Repeat</keyword>
<name>U6KVC1_EIMTE</name>
<dbReference type="SUPFAM" id="SSF50978">
    <property type="entry name" value="WD40 repeat-like"/>
    <property type="match status" value="1"/>
</dbReference>
<feature type="compositionally biased region" description="Low complexity" evidence="4">
    <location>
        <begin position="922"/>
        <end position="931"/>
    </location>
</feature>
<comment type="similarity">
    <text evidence="3">Belongs to the WD repeat PROPPIN family.</text>
</comment>
<protein>
    <submittedName>
        <fullName evidence="5">Uncharacterized protein</fullName>
    </submittedName>
</protein>
<feature type="region of interest" description="Disordered" evidence="4">
    <location>
        <begin position="381"/>
        <end position="422"/>
    </location>
</feature>
<evidence type="ECO:0000256" key="2">
    <source>
        <dbReference type="ARBA" id="ARBA00022737"/>
    </source>
</evidence>
<evidence type="ECO:0000313" key="6">
    <source>
        <dbReference type="Proteomes" id="UP000030747"/>
    </source>
</evidence>
<feature type="compositionally biased region" description="Acidic residues" evidence="4">
    <location>
        <begin position="737"/>
        <end position="746"/>
    </location>
</feature>
<evidence type="ECO:0000256" key="4">
    <source>
        <dbReference type="SAM" id="MobiDB-lite"/>
    </source>
</evidence>
<feature type="compositionally biased region" description="Basic and acidic residues" evidence="4">
    <location>
        <begin position="818"/>
        <end position="827"/>
    </location>
</feature>
<dbReference type="VEuPathDB" id="ToxoDB:ETH_00001330"/>
<organism evidence="5 6">
    <name type="scientific">Eimeria tenella</name>
    <name type="common">Coccidian parasite</name>
    <dbReference type="NCBI Taxonomy" id="5802"/>
    <lineage>
        <taxon>Eukaryota</taxon>
        <taxon>Sar</taxon>
        <taxon>Alveolata</taxon>
        <taxon>Apicomplexa</taxon>
        <taxon>Conoidasida</taxon>
        <taxon>Coccidia</taxon>
        <taxon>Eucoccidiorida</taxon>
        <taxon>Eimeriorina</taxon>
        <taxon>Eimeriidae</taxon>
        <taxon>Eimeria</taxon>
    </lineage>
</organism>
<dbReference type="InterPro" id="IPR015943">
    <property type="entry name" value="WD40/YVTN_repeat-like_dom_sf"/>
</dbReference>
<feature type="compositionally biased region" description="Low complexity" evidence="4">
    <location>
        <begin position="640"/>
        <end position="651"/>
    </location>
</feature>
<feature type="region of interest" description="Disordered" evidence="4">
    <location>
        <begin position="323"/>
        <end position="368"/>
    </location>
</feature>
<reference evidence="5" key="1">
    <citation type="submission" date="2013-10" db="EMBL/GenBank/DDBJ databases">
        <title>Genomic analysis of the causative agents of coccidiosis in chickens.</title>
        <authorList>
            <person name="Reid A.J."/>
            <person name="Blake D."/>
            <person name="Billington K."/>
            <person name="Browne H."/>
            <person name="Dunn M."/>
            <person name="Hung S."/>
            <person name="Kawahara F."/>
            <person name="Miranda-Saavedra D."/>
            <person name="Mourier T."/>
            <person name="Nagra H."/>
            <person name="Otto T.D."/>
            <person name="Rawlings N."/>
            <person name="Sanchez A."/>
            <person name="Sanders M."/>
            <person name="Subramaniam C."/>
            <person name="Tay Y."/>
            <person name="Dear P."/>
            <person name="Doerig C."/>
            <person name="Gruber A."/>
            <person name="Parkinson J."/>
            <person name="Shirley M."/>
            <person name="Wan K.L."/>
            <person name="Berriman M."/>
            <person name="Tomley F."/>
            <person name="Pain A."/>
        </authorList>
    </citation>
    <scope>NUCLEOTIDE SEQUENCE [LARGE SCALE GENOMIC DNA]</scope>
    <source>
        <strain evidence="5">Houghton</strain>
    </source>
</reference>
<feature type="region of interest" description="Disordered" evidence="4">
    <location>
        <begin position="785"/>
        <end position="931"/>
    </location>
</feature>